<accession>A0AAV8S9N7</accession>
<dbReference type="Pfam" id="PF03018">
    <property type="entry name" value="Dirigent"/>
    <property type="match status" value="1"/>
</dbReference>
<keyword evidence="3 4" id="KW-0964">Secreted</keyword>
<feature type="transmembrane region" description="Helical" evidence="5">
    <location>
        <begin position="25"/>
        <end position="47"/>
    </location>
</feature>
<reference evidence="6 7" key="1">
    <citation type="submission" date="2021-09" db="EMBL/GenBank/DDBJ databases">
        <title>Genomic insights and catalytic innovation underlie evolution of tropane alkaloids biosynthesis.</title>
        <authorList>
            <person name="Wang Y.-J."/>
            <person name="Tian T."/>
            <person name="Huang J.-P."/>
            <person name="Huang S.-X."/>
        </authorList>
    </citation>
    <scope>NUCLEOTIDE SEQUENCE [LARGE SCALE GENOMIC DNA]</scope>
    <source>
        <strain evidence="6">KIB-2018</strain>
        <tissue evidence="6">Leaf</tissue>
    </source>
</reference>
<dbReference type="EMBL" id="JAIWQS010000012">
    <property type="protein sequence ID" value="KAJ8748758.1"/>
    <property type="molecule type" value="Genomic_DNA"/>
</dbReference>
<keyword evidence="4" id="KW-0052">Apoplast</keyword>
<keyword evidence="5" id="KW-0472">Membrane</keyword>
<evidence type="ECO:0000256" key="2">
    <source>
        <dbReference type="ARBA" id="ARBA00011738"/>
    </source>
</evidence>
<evidence type="ECO:0000256" key="4">
    <source>
        <dbReference type="RuleBase" id="RU363099"/>
    </source>
</evidence>
<dbReference type="Proteomes" id="UP001159364">
    <property type="component" value="Linkage Group LG12"/>
</dbReference>
<protein>
    <recommendedName>
        <fullName evidence="4">Dirigent protein</fullName>
    </recommendedName>
</protein>
<dbReference type="GO" id="GO:0009699">
    <property type="term" value="P:phenylpropanoid biosynthetic process"/>
    <property type="evidence" value="ECO:0007669"/>
    <property type="project" value="UniProtKB-ARBA"/>
</dbReference>
<evidence type="ECO:0000313" key="6">
    <source>
        <dbReference type="EMBL" id="KAJ8748758.1"/>
    </source>
</evidence>
<evidence type="ECO:0000256" key="3">
    <source>
        <dbReference type="ARBA" id="ARBA00022525"/>
    </source>
</evidence>
<evidence type="ECO:0000256" key="5">
    <source>
        <dbReference type="SAM" id="Phobius"/>
    </source>
</evidence>
<sequence length="206" mass="22518">MSTLLQEKSVVDSFRGKKMVSSSTYSTLFVLSFTLSVVFPITGGVFYEELTEAISMKLVEKTTHLHFYFHDVVSGKDSTVVRIAGPPESSGTGFGDTMMTDDLLTEGPELGSKIIGRAQGMYGVSAQHELSLLMVMNYVFTEGKYNGSSVSILGRNHVLDDSREMPIVGGSGLFRLARGYALAHTVKLDMKTGDAVVEYNVYVSHY</sequence>
<dbReference type="InterPro" id="IPR044859">
    <property type="entry name" value="Allene_oxi_cyc_Dirigent"/>
</dbReference>
<comment type="subcellular location">
    <subcellularLocation>
        <location evidence="4">Secreted</location>
        <location evidence="4">Extracellular space</location>
        <location evidence="4">Apoplast</location>
    </subcellularLocation>
</comment>
<name>A0AAV8S9N7_9ROSI</name>
<evidence type="ECO:0000313" key="7">
    <source>
        <dbReference type="Proteomes" id="UP001159364"/>
    </source>
</evidence>
<dbReference type="GO" id="GO:0048046">
    <property type="term" value="C:apoplast"/>
    <property type="evidence" value="ECO:0007669"/>
    <property type="project" value="UniProtKB-SubCell"/>
</dbReference>
<dbReference type="PANTHER" id="PTHR21495">
    <property type="entry name" value="NUCLEOPORIN-RELATED"/>
    <property type="match status" value="1"/>
</dbReference>
<dbReference type="InterPro" id="IPR004265">
    <property type="entry name" value="Dirigent"/>
</dbReference>
<comment type="function">
    <text evidence="4">Dirigent proteins impart stereoselectivity on the phenoxy radical-coupling reaction, yielding optically active lignans from two molecules of coniferyl alcohol in the biosynthesis of lignans, flavonolignans, and alkaloids and thus plays a central role in plant secondary metabolism.</text>
</comment>
<gene>
    <name evidence="6" type="ORF">K2173_011313</name>
</gene>
<evidence type="ECO:0000256" key="1">
    <source>
        <dbReference type="ARBA" id="ARBA00010746"/>
    </source>
</evidence>
<keyword evidence="5" id="KW-1133">Transmembrane helix</keyword>
<proteinExistence type="inferred from homology"/>
<organism evidence="6 7">
    <name type="scientific">Erythroxylum novogranatense</name>
    <dbReference type="NCBI Taxonomy" id="1862640"/>
    <lineage>
        <taxon>Eukaryota</taxon>
        <taxon>Viridiplantae</taxon>
        <taxon>Streptophyta</taxon>
        <taxon>Embryophyta</taxon>
        <taxon>Tracheophyta</taxon>
        <taxon>Spermatophyta</taxon>
        <taxon>Magnoliopsida</taxon>
        <taxon>eudicotyledons</taxon>
        <taxon>Gunneridae</taxon>
        <taxon>Pentapetalae</taxon>
        <taxon>rosids</taxon>
        <taxon>fabids</taxon>
        <taxon>Malpighiales</taxon>
        <taxon>Erythroxylaceae</taxon>
        <taxon>Erythroxylum</taxon>
    </lineage>
</organism>
<comment type="caution">
    <text evidence="6">The sequence shown here is derived from an EMBL/GenBank/DDBJ whole genome shotgun (WGS) entry which is preliminary data.</text>
</comment>
<keyword evidence="5" id="KW-0812">Transmembrane</keyword>
<keyword evidence="7" id="KW-1185">Reference proteome</keyword>
<dbReference type="Gene3D" id="2.40.480.10">
    <property type="entry name" value="Allene oxide cyclase-like"/>
    <property type="match status" value="1"/>
</dbReference>
<comment type="similarity">
    <text evidence="1 4">Belongs to the plant dirigent protein family.</text>
</comment>
<comment type="subunit">
    <text evidence="2 4">Homodimer.</text>
</comment>
<dbReference type="AlphaFoldDB" id="A0AAV8S9N7"/>